<dbReference type="GO" id="GO:0008270">
    <property type="term" value="F:zinc ion binding"/>
    <property type="evidence" value="ECO:0007669"/>
    <property type="project" value="UniProtKB-KW"/>
</dbReference>
<dbReference type="InterPro" id="IPR021109">
    <property type="entry name" value="Peptidase_aspartic_dom_sf"/>
</dbReference>
<keyword evidence="2" id="KW-0862">Zinc</keyword>
<evidence type="ECO:0000256" key="2">
    <source>
        <dbReference type="PROSITE-ProRule" id="PRU00047"/>
    </source>
</evidence>
<dbReference type="CDD" id="cd00303">
    <property type="entry name" value="retropepsin_like"/>
    <property type="match status" value="1"/>
</dbReference>
<keyword evidence="2" id="KW-0863">Zinc-finger</keyword>
<keyword evidence="1" id="KW-0378">Hydrolase</keyword>
<reference evidence="4 5" key="1">
    <citation type="submission" date="2017-06" db="EMBL/GenBank/DDBJ databases">
        <title>Global population genomics of the pathogenic fungus Cryptococcus neoformans var. grubii.</title>
        <authorList>
            <person name="Cuomo C."/>
            <person name="Litvintseva A."/>
            <person name="Chen Y."/>
            <person name="Young S."/>
            <person name="Zeng Q."/>
            <person name="Chapman S."/>
            <person name="Gujja S."/>
            <person name="Saif S."/>
            <person name="Birren B."/>
        </authorList>
    </citation>
    <scope>NUCLEOTIDE SEQUENCE [LARGE SCALE GENOMIC DNA]</scope>
    <source>
        <strain evidence="4 5">Tu259-1</strain>
    </source>
</reference>
<dbReference type="EMBL" id="AMKT01000024">
    <property type="protein sequence ID" value="OXG26427.1"/>
    <property type="molecule type" value="Genomic_DNA"/>
</dbReference>
<sequence>MTFLGEENIVAELARALRENEALKAEVIRKDKWTEDLIRQLEILGGNSEEEKAKVKLSRSMGKGTEANLEADVTSVSSEAPSHYETLPTYKLNLPTLPPTKDPLVIQNHLEKLAIQFKGLANGRKYDPVLLERHKIYLAAQTLSAPEHIAYAKTAKNQLTFQEWAAGFKEAVLPYGWITTAERNMAPLTPLTQDLTTIPCFVDKVHSYIALLEDVDSALPDAFVAAFVQQNMHPAVCADMERDHTEKELRSMGANTLLNKLLRHTEQVEWQLTAFSGILPNRSNPTCPAITAITDTPSSTVDFAKWYDAATCLPKGLLGHQVCQHLTEKGKCWLCRKVGHKSPECPKCNDPATVNTVKTHEGDQYTHETEEAAGLAKVLALDITESVSPLFIKCRFHFDGPHFHALFDTGASISLIDPSLVDMNQLRVMTAPRSWQVALAGGIAGPRLCQMVEEDIWIGDAKYKLPPSLCHWVNNIKRSSA</sequence>
<dbReference type="PROSITE" id="PS50158">
    <property type="entry name" value="ZF_CCHC"/>
    <property type="match status" value="1"/>
</dbReference>
<dbReference type="Proteomes" id="UP000199727">
    <property type="component" value="Unassembled WGS sequence"/>
</dbReference>
<dbReference type="PROSITE" id="PS00141">
    <property type="entry name" value="ASP_PROTEASE"/>
    <property type="match status" value="1"/>
</dbReference>
<evidence type="ECO:0000256" key="1">
    <source>
        <dbReference type="ARBA" id="ARBA00022750"/>
    </source>
</evidence>
<dbReference type="InterPro" id="IPR001878">
    <property type="entry name" value="Znf_CCHC"/>
</dbReference>
<organism evidence="4 5">
    <name type="scientific">Cryptococcus neoformans Tu259-1</name>
    <dbReference type="NCBI Taxonomy" id="1230072"/>
    <lineage>
        <taxon>Eukaryota</taxon>
        <taxon>Fungi</taxon>
        <taxon>Dikarya</taxon>
        <taxon>Basidiomycota</taxon>
        <taxon>Agaricomycotina</taxon>
        <taxon>Tremellomycetes</taxon>
        <taxon>Tremellales</taxon>
        <taxon>Cryptococcaceae</taxon>
        <taxon>Cryptococcus</taxon>
        <taxon>Cryptococcus neoformans species complex</taxon>
    </lineage>
</organism>
<evidence type="ECO:0000259" key="3">
    <source>
        <dbReference type="PROSITE" id="PS50158"/>
    </source>
</evidence>
<keyword evidence="1" id="KW-0645">Protease</keyword>
<dbReference type="Gene3D" id="2.40.70.10">
    <property type="entry name" value="Acid Proteases"/>
    <property type="match status" value="1"/>
</dbReference>
<gene>
    <name evidence="4" type="ORF">C361_01185</name>
</gene>
<feature type="domain" description="CCHC-type" evidence="3">
    <location>
        <begin position="331"/>
        <end position="347"/>
    </location>
</feature>
<keyword evidence="2" id="KW-0479">Metal-binding</keyword>
<dbReference type="GO" id="GO:0006508">
    <property type="term" value="P:proteolysis"/>
    <property type="evidence" value="ECO:0007669"/>
    <property type="project" value="InterPro"/>
</dbReference>
<comment type="caution">
    <text evidence="4">The sequence shown here is derived from an EMBL/GenBank/DDBJ whole genome shotgun (WGS) entry which is preliminary data.</text>
</comment>
<dbReference type="GO" id="GO:0004190">
    <property type="term" value="F:aspartic-type endopeptidase activity"/>
    <property type="evidence" value="ECO:0007669"/>
    <property type="project" value="UniProtKB-KW"/>
</dbReference>
<proteinExistence type="predicted"/>
<dbReference type="InterPro" id="IPR001969">
    <property type="entry name" value="Aspartic_peptidase_AS"/>
</dbReference>
<dbReference type="SUPFAM" id="SSF50630">
    <property type="entry name" value="Acid proteases"/>
    <property type="match status" value="1"/>
</dbReference>
<dbReference type="GO" id="GO:0003676">
    <property type="term" value="F:nucleic acid binding"/>
    <property type="evidence" value="ECO:0007669"/>
    <property type="project" value="InterPro"/>
</dbReference>
<accession>A0A854QMM7</accession>
<evidence type="ECO:0000313" key="4">
    <source>
        <dbReference type="EMBL" id="OXG26427.1"/>
    </source>
</evidence>
<keyword evidence="1" id="KW-0064">Aspartyl protease</keyword>
<name>A0A854QMM7_CRYNE</name>
<dbReference type="AlphaFoldDB" id="A0A854QMM7"/>
<dbReference type="SMART" id="SM00343">
    <property type="entry name" value="ZnF_C2HC"/>
    <property type="match status" value="1"/>
</dbReference>
<protein>
    <recommendedName>
        <fullName evidence="3">CCHC-type domain-containing protein</fullName>
    </recommendedName>
</protein>
<evidence type="ECO:0000313" key="5">
    <source>
        <dbReference type="Proteomes" id="UP000199727"/>
    </source>
</evidence>